<dbReference type="PRINTS" id="PR00111">
    <property type="entry name" value="ABHYDROLASE"/>
</dbReference>
<accession>A0ABP8TN05</accession>
<evidence type="ECO:0000259" key="2">
    <source>
        <dbReference type="Pfam" id="PF00561"/>
    </source>
</evidence>
<reference evidence="4" key="1">
    <citation type="journal article" date="2019" name="Int. J. Syst. Evol. Microbiol.">
        <title>The Global Catalogue of Microorganisms (GCM) 10K type strain sequencing project: providing services to taxonomists for standard genome sequencing and annotation.</title>
        <authorList>
            <consortium name="The Broad Institute Genomics Platform"/>
            <consortium name="The Broad Institute Genome Sequencing Center for Infectious Disease"/>
            <person name="Wu L."/>
            <person name="Ma J."/>
        </authorList>
    </citation>
    <scope>NUCLEOTIDE SEQUENCE [LARGE SCALE GENOMIC DNA]</scope>
    <source>
        <strain evidence="4">JCM 17938</strain>
    </source>
</reference>
<dbReference type="EMBL" id="BAABHJ010000020">
    <property type="protein sequence ID" value="GAA4612348.1"/>
    <property type="molecule type" value="Genomic_DNA"/>
</dbReference>
<keyword evidence="1 3" id="KW-0378">Hydrolase</keyword>
<proteinExistence type="predicted"/>
<dbReference type="PANTHER" id="PTHR43798">
    <property type="entry name" value="MONOACYLGLYCEROL LIPASE"/>
    <property type="match status" value="1"/>
</dbReference>
<name>A0ABP8TN05_9ACTN</name>
<dbReference type="InterPro" id="IPR029058">
    <property type="entry name" value="AB_hydrolase_fold"/>
</dbReference>
<dbReference type="Gene3D" id="3.40.50.1820">
    <property type="entry name" value="alpha/beta hydrolase"/>
    <property type="match status" value="1"/>
</dbReference>
<dbReference type="SUPFAM" id="SSF53474">
    <property type="entry name" value="alpha/beta-Hydrolases"/>
    <property type="match status" value="1"/>
</dbReference>
<comment type="caution">
    <text evidence="3">The sequence shown here is derived from an EMBL/GenBank/DDBJ whole genome shotgun (WGS) entry which is preliminary data.</text>
</comment>
<evidence type="ECO:0000313" key="3">
    <source>
        <dbReference type="EMBL" id="GAA4612348.1"/>
    </source>
</evidence>
<dbReference type="Pfam" id="PF00561">
    <property type="entry name" value="Abhydrolase_1"/>
    <property type="match status" value="1"/>
</dbReference>
<gene>
    <name evidence="3" type="ORF">GCM10023195_52820</name>
</gene>
<dbReference type="GO" id="GO:0016787">
    <property type="term" value="F:hydrolase activity"/>
    <property type="evidence" value="ECO:0007669"/>
    <property type="project" value="UniProtKB-KW"/>
</dbReference>
<dbReference type="InterPro" id="IPR050266">
    <property type="entry name" value="AB_hydrolase_sf"/>
</dbReference>
<dbReference type="InterPro" id="IPR000073">
    <property type="entry name" value="AB_hydrolase_1"/>
</dbReference>
<evidence type="ECO:0000313" key="4">
    <source>
        <dbReference type="Proteomes" id="UP001500212"/>
    </source>
</evidence>
<sequence length="281" mass="29812">MSWVRAFAGLSRILPDEVIAVQLYSRDVGDGTPLVLLHAFPLSSAMWLAQREALSARFRVVTPDLRGFGGSPLGTAEPSVDAMADDIAALLDAKGIDRAVVGGLSMGGYVTLAFCRRHADRVLGLVLAGAKATADTETARAGRLRMAGRLEEDKTVDVLLEDLLPRLVGPTTMRQRALIYGRVRGLVQSAPPAAAAWAQRAMAARPDALESLAELRSPALVIHGAEDEITTEEDARAMADALPNAELTLVPGSGHLTAVEQPQLFNDAVAEFATALGRTTR</sequence>
<evidence type="ECO:0000256" key="1">
    <source>
        <dbReference type="ARBA" id="ARBA00022801"/>
    </source>
</evidence>
<keyword evidence="4" id="KW-1185">Reference proteome</keyword>
<protein>
    <submittedName>
        <fullName evidence="3">Alpha/beta fold hydrolase</fullName>
    </submittedName>
</protein>
<dbReference type="PANTHER" id="PTHR43798:SF31">
    <property type="entry name" value="AB HYDROLASE SUPERFAMILY PROTEIN YCLE"/>
    <property type="match status" value="1"/>
</dbReference>
<feature type="domain" description="AB hydrolase-1" evidence="2">
    <location>
        <begin position="33"/>
        <end position="260"/>
    </location>
</feature>
<organism evidence="3 4">
    <name type="scientific">Actinoallomurus liliacearum</name>
    <dbReference type="NCBI Taxonomy" id="1080073"/>
    <lineage>
        <taxon>Bacteria</taxon>
        <taxon>Bacillati</taxon>
        <taxon>Actinomycetota</taxon>
        <taxon>Actinomycetes</taxon>
        <taxon>Streptosporangiales</taxon>
        <taxon>Thermomonosporaceae</taxon>
        <taxon>Actinoallomurus</taxon>
    </lineage>
</organism>
<dbReference type="Proteomes" id="UP001500212">
    <property type="component" value="Unassembled WGS sequence"/>
</dbReference>